<organism evidence="9 10">
    <name type="scientific">Paenibacillus woosongensis</name>
    <dbReference type="NCBI Taxonomy" id="307580"/>
    <lineage>
        <taxon>Bacteria</taxon>
        <taxon>Bacillati</taxon>
        <taxon>Bacillota</taxon>
        <taxon>Bacilli</taxon>
        <taxon>Bacillales</taxon>
        <taxon>Paenibacillaceae</taxon>
        <taxon>Paenibacillus</taxon>
    </lineage>
</organism>
<name>A0AA95I946_9BACL</name>
<dbReference type="EMBL" id="CP126084">
    <property type="protein sequence ID" value="WHX50257.1"/>
    <property type="molecule type" value="Genomic_DNA"/>
</dbReference>
<keyword evidence="3" id="KW-1003">Cell membrane</keyword>
<gene>
    <name evidence="9" type="ORF">QNH46_06220</name>
</gene>
<keyword evidence="6 7" id="KW-0472">Membrane</keyword>
<dbReference type="Pfam" id="PF00892">
    <property type="entry name" value="EamA"/>
    <property type="match status" value="1"/>
</dbReference>
<protein>
    <submittedName>
        <fullName evidence="9">DMT family transporter</fullName>
    </submittedName>
</protein>
<dbReference type="KEGG" id="pwn:QNH46_06220"/>
<reference evidence="9" key="1">
    <citation type="submission" date="2023-05" db="EMBL/GenBank/DDBJ databases">
        <title>Comparative genomics of Bacillaceae isolates and their secondary metabolite potential.</title>
        <authorList>
            <person name="Song L."/>
            <person name="Nielsen L.J."/>
            <person name="Mohite O."/>
            <person name="Xu X."/>
            <person name="Weber T."/>
            <person name="Kovacs A.T."/>
        </authorList>
    </citation>
    <scope>NUCLEOTIDE SEQUENCE</scope>
    <source>
        <strain evidence="9">B2_4</strain>
    </source>
</reference>
<evidence type="ECO:0000256" key="7">
    <source>
        <dbReference type="SAM" id="Phobius"/>
    </source>
</evidence>
<comment type="subcellular location">
    <subcellularLocation>
        <location evidence="1">Cell membrane</location>
        <topology evidence="1">Multi-pass membrane protein</topology>
    </subcellularLocation>
</comment>
<dbReference type="PANTHER" id="PTHR42920:SF5">
    <property type="entry name" value="EAMA DOMAIN-CONTAINING PROTEIN"/>
    <property type="match status" value="1"/>
</dbReference>
<feature type="transmembrane region" description="Helical" evidence="7">
    <location>
        <begin position="277"/>
        <end position="296"/>
    </location>
</feature>
<dbReference type="InterPro" id="IPR037185">
    <property type="entry name" value="EmrE-like"/>
</dbReference>
<dbReference type="PANTHER" id="PTHR42920">
    <property type="entry name" value="OS03G0707200 PROTEIN-RELATED"/>
    <property type="match status" value="1"/>
</dbReference>
<evidence type="ECO:0000256" key="4">
    <source>
        <dbReference type="ARBA" id="ARBA00022692"/>
    </source>
</evidence>
<dbReference type="RefSeq" id="WP_283927339.1">
    <property type="nucleotide sequence ID" value="NZ_CP126084.1"/>
</dbReference>
<feature type="transmembrane region" description="Helical" evidence="7">
    <location>
        <begin position="302"/>
        <end position="321"/>
    </location>
</feature>
<evidence type="ECO:0000256" key="1">
    <source>
        <dbReference type="ARBA" id="ARBA00004651"/>
    </source>
</evidence>
<evidence type="ECO:0000256" key="5">
    <source>
        <dbReference type="ARBA" id="ARBA00022989"/>
    </source>
</evidence>
<keyword evidence="4 7" id="KW-0812">Transmembrane</keyword>
<feature type="transmembrane region" description="Helical" evidence="7">
    <location>
        <begin position="102"/>
        <end position="119"/>
    </location>
</feature>
<feature type="transmembrane region" description="Helical" evidence="7">
    <location>
        <begin position="125"/>
        <end position="144"/>
    </location>
</feature>
<dbReference type="SUPFAM" id="SSF103481">
    <property type="entry name" value="Multidrug resistance efflux transporter EmrE"/>
    <property type="match status" value="2"/>
</dbReference>
<dbReference type="Proteomes" id="UP001177943">
    <property type="component" value="Chromosome"/>
</dbReference>
<dbReference type="InterPro" id="IPR000620">
    <property type="entry name" value="EamA_dom"/>
</dbReference>
<evidence type="ECO:0000313" key="9">
    <source>
        <dbReference type="EMBL" id="WHX50257.1"/>
    </source>
</evidence>
<feature type="transmembrane region" description="Helical" evidence="7">
    <location>
        <begin position="181"/>
        <end position="205"/>
    </location>
</feature>
<dbReference type="AlphaFoldDB" id="A0AA95I946"/>
<proteinExistence type="inferred from homology"/>
<evidence type="ECO:0000259" key="8">
    <source>
        <dbReference type="Pfam" id="PF00892"/>
    </source>
</evidence>
<keyword evidence="5 7" id="KW-1133">Transmembrane helix</keyword>
<dbReference type="GO" id="GO:0005886">
    <property type="term" value="C:plasma membrane"/>
    <property type="evidence" value="ECO:0007669"/>
    <property type="project" value="UniProtKB-SubCell"/>
</dbReference>
<feature type="transmembrane region" description="Helical" evidence="7">
    <location>
        <begin position="39"/>
        <end position="57"/>
    </location>
</feature>
<feature type="transmembrane region" description="Helical" evidence="7">
    <location>
        <begin position="156"/>
        <end position="175"/>
    </location>
</feature>
<feature type="transmembrane region" description="Helical" evidence="7">
    <location>
        <begin position="7"/>
        <end position="27"/>
    </location>
</feature>
<feature type="transmembrane region" description="Helical" evidence="7">
    <location>
        <begin position="242"/>
        <end position="265"/>
    </location>
</feature>
<comment type="similarity">
    <text evidence="2">Belongs to the EamA transporter family.</text>
</comment>
<accession>A0AA95I946</accession>
<evidence type="ECO:0000256" key="2">
    <source>
        <dbReference type="ARBA" id="ARBA00007362"/>
    </source>
</evidence>
<dbReference type="InterPro" id="IPR051258">
    <property type="entry name" value="Diverse_Substrate_Transporter"/>
</dbReference>
<evidence type="ECO:0000313" key="10">
    <source>
        <dbReference type="Proteomes" id="UP001177943"/>
    </source>
</evidence>
<sequence length="332" mass="35799">MKMKYLLSVLIGASSYGILSTIVVLAYGQGYQLGEVVGTQLLTGCILAWLLAMYTAWKERSKGKRLGAAAESAADLTAGPAGSMKSEATAKHSPKLIWKHRLLLMLAGMPTAITGLLYYHSLRYIPASLAIVLLFQFTWISVLIQAVSKRKRPNGIMLFTLVLLLGGTLLAAGLMEQKETSFPAIGIALGLLSAVSYTLFILFSGKAIPSVHPAYRSAWMITGGLVLVFILFPPYFLFNGLLWSQLLLFGFLLGLFGAFIPPVLFAVGVPHIGEGMAGILGAAELPVAVLLSSFVLREHVTMLQWGGVIIVLLGVMLPELYKMRARTAGRLT</sequence>
<feature type="domain" description="EamA" evidence="8">
    <location>
        <begin position="185"/>
        <end position="317"/>
    </location>
</feature>
<evidence type="ECO:0000256" key="6">
    <source>
        <dbReference type="ARBA" id="ARBA00023136"/>
    </source>
</evidence>
<evidence type="ECO:0000256" key="3">
    <source>
        <dbReference type="ARBA" id="ARBA00022475"/>
    </source>
</evidence>
<feature type="transmembrane region" description="Helical" evidence="7">
    <location>
        <begin position="217"/>
        <end position="236"/>
    </location>
</feature>